<evidence type="ECO:0000256" key="1">
    <source>
        <dbReference type="ARBA" id="ARBA00009199"/>
    </source>
</evidence>
<dbReference type="PANTHER" id="PTHR43372">
    <property type="entry name" value="FATTY-ACID AMIDE HYDROLASE"/>
    <property type="match status" value="1"/>
</dbReference>
<protein>
    <recommendedName>
        <fullName evidence="3">Amidase domain-containing protein</fullName>
    </recommendedName>
</protein>
<organism evidence="4 5">
    <name type="scientific">Oedothorax gibbosus</name>
    <dbReference type="NCBI Taxonomy" id="931172"/>
    <lineage>
        <taxon>Eukaryota</taxon>
        <taxon>Metazoa</taxon>
        <taxon>Ecdysozoa</taxon>
        <taxon>Arthropoda</taxon>
        <taxon>Chelicerata</taxon>
        <taxon>Arachnida</taxon>
        <taxon>Araneae</taxon>
        <taxon>Araneomorphae</taxon>
        <taxon>Entelegynae</taxon>
        <taxon>Araneoidea</taxon>
        <taxon>Linyphiidae</taxon>
        <taxon>Erigoninae</taxon>
        <taxon>Oedothorax</taxon>
    </lineage>
</organism>
<feature type="active site" description="Acyl-ester intermediate" evidence="2">
    <location>
        <position position="223"/>
    </location>
</feature>
<dbReference type="InterPro" id="IPR052739">
    <property type="entry name" value="FAAH2"/>
</dbReference>
<evidence type="ECO:0000256" key="2">
    <source>
        <dbReference type="PIRSR" id="PIRSR001221-1"/>
    </source>
</evidence>
<dbReference type="EMBL" id="JAFNEN010000151">
    <property type="protein sequence ID" value="KAG8191838.1"/>
    <property type="molecule type" value="Genomic_DNA"/>
</dbReference>
<keyword evidence="5" id="KW-1185">Reference proteome</keyword>
<reference evidence="4 5" key="1">
    <citation type="journal article" date="2022" name="Nat. Ecol. Evol.">
        <title>A masculinizing supergene underlies an exaggerated male reproductive morph in a spider.</title>
        <authorList>
            <person name="Hendrickx F."/>
            <person name="De Corte Z."/>
            <person name="Sonet G."/>
            <person name="Van Belleghem S.M."/>
            <person name="Kostlbacher S."/>
            <person name="Vangestel C."/>
        </authorList>
    </citation>
    <scope>NUCLEOTIDE SEQUENCE [LARGE SCALE GENOMIC DNA]</scope>
    <source>
        <strain evidence="4">W744_W776</strain>
    </source>
</reference>
<evidence type="ECO:0000313" key="5">
    <source>
        <dbReference type="Proteomes" id="UP000827092"/>
    </source>
</evidence>
<evidence type="ECO:0000313" key="4">
    <source>
        <dbReference type="EMBL" id="KAG8191838.1"/>
    </source>
</evidence>
<comment type="caution">
    <text evidence="4">The sequence shown here is derived from an EMBL/GenBank/DDBJ whole genome shotgun (WGS) entry which is preliminary data.</text>
</comment>
<feature type="domain" description="Amidase" evidence="3">
    <location>
        <begin position="62"/>
        <end position="506"/>
    </location>
</feature>
<dbReference type="PIRSF" id="PIRSF001221">
    <property type="entry name" value="Amidase_fungi"/>
    <property type="match status" value="1"/>
</dbReference>
<dbReference type="PANTHER" id="PTHR43372:SF3">
    <property type="entry name" value="AT07710P-RELATED"/>
    <property type="match status" value="1"/>
</dbReference>
<dbReference type="GO" id="GO:0012505">
    <property type="term" value="C:endomembrane system"/>
    <property type="evidence" value="ECO:0007669"/>
    <property type="project" value="TreeGrafter"/>
</dbReference>
<dbReference type="Pfam" id="PF01425">
    <property type="entry name" value="Amidase"/>
    <property type="match status" value="1"/>
</dbReference>
<name>A0AAV6V7Z2_9ARAC</name>
<dbReference type="InterPro" id="IPR020556">
    <property type="entry name" value="Amidase_CS"/>
</dbReference>
<comment type="similarity">
    <text evidence="1">Belongs to the amidase family.</text>
</comment>
<accession>A0AAV6V7Z2</accession>
<dbReference type="Proteomes" id="UP000827092">
    <property type="component" value="Unassembled WGS sequence"/>
</dbReference>
<gene>
    <name evidence="4" type="ORF">JTE90_022827</name>
</gene>
<dbReference type="Gene3D" id="3.90.1300.10">
    <property type="entry name" value="Amidase signature (AS) domain"/>
    <property type="match status" value="1"/>
</dbReference>
<dbReference type="InterPro" id="IPR023631">
    <property type="entry name" value="Amidase_dom"/>
</dbReference>
<dbReference type="InterPro" id="IPR036928">
    <property type="entry name" value="AS_sf"/>
</dbReference>
<proteinExistence type="inferred from homology"/>
<dbReference type="SUPFAM" id="SSF75304">
    <property type="entry name" value="Amidase signature (AS) enzymes"/>
    <property type="match status" value="1"/>
</dbReference>
<evidence type="ECO:0000259" key="3">
    <source>
        <dbReference type="Pfam" id="PF01425"/>
    </source>
</evidence>
<feature type="active site" description="Charge relay system" evidence="2">
    <location>
        <position position="199"/>
    </location>
</feature>
<dbReference type="AlphaFoldDB" id="A0AAV6V7Z2"/>
<dbReference type="PROSITE" id="PS00571">
    <property type="entry name" value="AMIDASES"/>
    <property type="match status" value="1"/>
</dbReference>
<sequence>MKVVNAVIGGVRSTVENSTHGVLAVLNFGCKKKVPSAENELLYLSAGILAEKIRKTEISSEDVVKAYINRIGEINGLINAVVEGRYSDALKEARFADQLVKSGTYTETQLAEQLPLLGVPFTAKEAILIKGLPSTCGLVCRKGLKAEEDSEPVQRLRNCGAIPLALTNTSEICMWWETYNKLHGRTSNPYDTTRTVGGSSGGESALIAAAGSVIGIGTDLGGSIRLPAFFTGIFGHKPTQGIVPRGGQFPPALEEIAPYVVVGPMVRYASDLKLMLSALISKEATQRLRLNEPVDLRSIKVYYMLDDGGSPGSSPVCPEIKDAINRVASLLAMEGLVVKEANLKYLKLGFLIWCAYLSTIKEQRISNLMKGNVTSKDENDNDTAQHEMWRWISGKSDHTFPIILNACAQDHLAPLFKKPLEFFIKCGDSLKAELAALLEPEPAVFLYPTFPHGAAHHGQILANPFNASYSVVFNAAGLPCTQCPLGMNASGLPIGMQIVTAPGNDRLSISLAEHLEEKLGGWTPP</sequence>
<feature type="active site" description="Charge relay system" evidence="2">
    <location>
        <position position="124"/>
    </location>
</feature>